<accession>A0A1B1YEE3</accession>
<feature type="transmembrane region" description="Helical" evidence="5">
    <location>
        <begin position="72"/>
        <end position="91"/>
    </location>
</feature>
<dbReference type="InterPro" id="IPR009078">
    <property type="entry name" value="Ferritin-like_SF"/>
</dbReference>
<gene>
    <name evidence="6" type="ORF">CSTERTH_08910</name>
</gene>
<feature type="transmembrane region" description="Helical" evidence="5">
    <location>
        <begin position="206"/>
        <end position="225"/>
    </location>
</feature>
<dbReference type="GO" id="GO:0005384">
    <property type="term" value="F:manganese ion transmembrane transporter activity"/>
    <property type="evidence" value="ECO:0007669"/>
    <property type="project" value="InterPro"/>
</dbReference>
<dbReference type="CDD" id="cd01044">
    <property type="entry name" value="Ferritin_CCC1_N"/>
    <property type="match status" value="1"/>
</dbReference>
<keyword evidence="4 5" id="KW-0472">Membrane</keyword>
<evidence type="ECO:0000313" key="7">
    <source>
        <dbReference type="Proteomes" id="UP000092971"/>
    </source>
</evidence>
<evidence type="ECO:0000256" key="3">
    <source>
        <dbReference type="ARBA" id="ARBA00022989"/>
    </source>
</evidence>
<proteinExistence type="predicted"/>
<dbReference type="AlphaFoldDB" id="A0A1B1YEE3"/>
<dbReference type="GO" id="GO:0030026">
    <property type="term" value="P:intracellular manganese ion homeostasis"/>
    <property type="evidence" value="ECO:0007669"/>
    <property type="project" value="InterPro"/>
</dbReference>
<dbReference type="InterPro" id="IPR008217">
    <property type="entry name" value="Ccc1_fam"/>
</dbReference>
<protein>
    <submittedName>
        <fullName evidence="6">Rubrerythrin family protein</fullName>
    </submittedName>
</protein>
<dbReference type="CDD" id="cd02431">
    <property type="entry name" value="Ferritin_CCC1_C"/>
    <property type="match status" value="1"/>
</dbReference>
<dbReference type="Pfam" id="PF01988">
    <property type="entry name" value="VIT1"/>
    <property type="match status" value="1"/>
</dbReference>
<dbReference type="GO" id="GO:0012505">
    <property type="term" value="C:endomembrane system"/>
    <property type="evidence" value="ECO:0007669"/>
    <property type="project" value="UniProtKB-SubCell"/>
</dbReference>
<dbReference type="RefSeq" id="WP_015359508.1">
    <property type="nucleotide sequence ID" value="NZ_CP014672.1"/>
</dbReference>
<comment type="subcellular location">
    <subcellularLocation>
        <location evidence="1">Endomembrane system</location>
        <topology evidence="1">Multi-pass membrane protein</topology>
    </subcellularLocation>
</comment>
<dbReference type="OrthoDB" id="9781287at2"/>
<feature type="transmembrane region" description="Helical" evidence="5">
    <location>
        <begin position="168"/>
        <end position="186"/>
    </location>
</feature>
<keyword evidence="3 5" id="KW-1133">Transmembrane helix</keyword>
<keyword evidence="2 5" id="KW-0812">Transmembrane</keyword>
<sequence length="292" mass="32817">MSYGLDAHTIKSLKKAQKNEITEHYIYLKLSSFKKNRQNSQILQQIAQDELYHHNALKKFTGTDIKPNIFKIYFYTFISVIFGITFGIKLMERGERNSEKLYGELGQKIEEFKKIANEEDRHEKELVGIIEEERLQFVGSMVLGLNDALVELTGTLAGLTFALKNTRLIALSGLITGIAASLSMSASEYLSARTEQDSSRALKSSIYTGVTYIITVVFLVLPYLLFSNYVLSLAVTIIVAIIIILVFNFYISVAKDLSFGQRFFEMAGISLGVAVISFIIGYLVRLFLGVDI</sequence>
<dbReference type="SUPFAM" id="SSF47240">
    <property type="entry name" value="Ferritin-like"/>
    <property type="match status" value="1"/>
</dbReference>
<feature type="transmembrane region" description="Helical" evidence="5">
    <location>
        <begin position="231"/>
        <end position="251"/>
    </location>
</feature>
<evidence type="ECO:0000313" key="6">
    <source>
        <dbReference type="EMBL" id="ANW99135.1"/>
    </source>
</evidence>
<dbReference type="Proteomes" id="UP000092971">
    <property type="component" value="Chromosome"/>
</dbReference>
<evidence type="ECO:0000256" key="1">
    <source>
        <dbReference type="ARBA" id="ARBA00004127"/>
    </source>
</evidence>
<dbReference type="InterPro" id="IPR039376">
    <property type="entry name" value="Ferritin_CCC1_N"/>
</dbReference>
<evidence type="ECO:0000256" key="2">
    <source>
        <dbReference type="ARBA" id="ARBA00022692"/>
    </source>
</evidence>
<dbReference type="EMBL" id="CP014672">
    <property type="protein sequence ID" value="ANW99135.1"/>
    <property type="molecule type" value="Genomic_DNA"/>
</dbReference>
<feature type="transmembrane region" description="Helical" evidence="5">
    <location>
        <begin position="263"/>
        <end position="284"/>
    </location>
</feature>
<name>A0A1B1YEE3_THEST</name>
<evidence type="ECO:0000256" key="4">
    <source>
        <dbReference type="ARBA" id="ARBA00023136"/>
    </source>
</evidence>
<evidence type="ECO:0000256" key="5">
    <source>
        <dbReference type="SAM" id="Phobius"/>
    </source>
</evidence>
<organism evidence="6 7">
    <name type="scientific">Thermoclostridium stercorarium subsp. thermolacticum DSM 2910</name>
    <dbReference type="NCBI Taxonomy" id="1121336"/>
    <lineage>
        <taxon>Bacteria</taxon>
        <taxon>Bacillati</taxon>
        <taxon>Bacillota</taxon>
        <taxon>Clostridia</taxon>
        <taxon>Eubacteriales</taxon>
        <taxon>Oscillospiraceae</taxon>
        <taxon>Thermoclostridium</taxon>
    </lineage>
</organism>
<reference evidence="6 7" key="1">
    <citation type="submission" date="2016-02" db="EMBL/GenBank/DDBJ databases">
        <title>Comparison of Clostridium stercorarium subspecies using comparative genomics and transcriptomics.</title>
        <authorList>
            <person name="Schellenberg J."/>
            <person name="Thallinger G."/>
            <person name="Levin D.B."/>
            <person name="Zhang X."/>
            <person name="Alvare G."/>
            <person name="Fristensky B."/>
            <person name="Sparling R."/>
        </authorList>
    </citation>
    <scope>NUCLEOTIDE SEQUENCE [LARGE SCALE GENOMIC DNA]</scope>
    <source>
        <strain evidence="6 7">DSM 2910</strain>
    </source>
</reference>